<reference evidence="1" key="1">
    <citation type="submission" date="2023-07" db="EMBL/GenBank/DDBJ databases">
        <title>Black Yeasts Isolated from many extreme environments.</title>
        <authorList>
            <person name="Coleine C."/>
            <person name="Stajich J.E."/>
            <person name="Selbmann L."/>
        </authorList>
    </citation>
    <scope>NUCLEOTIDE SEQUENCE</scope>
    <source>
        <strain evidence="1">CCFEE 5714</strain>
    </source>
</reference>
<accession>A0ACC3MWF4</accession>
<keyword evidence="2" id="KW-1185">Reference proteome</keyword>
<sequence>MSSLRNTVQRRNHRERAQPLERSKWGILEKPKDYKLRAADHKVKKRKLKALQQKASERNEDEFYFGMMSSQSQGGVKVAKRGSENAGGSKLLGEEVVKLMKTQDVGYLRTVLQQTRRERERVGREVVGGEVGVETELPRPDGKRVVFGEDDEGVEQEPLRNQKQEIVDLQSWSSDEESAEDDTADGKTLSVEERRKRKKQEARRRKLQALKDREEDLSVALQEVEQQRAKMNGSVGGVNKNGVKFKVRERKR</sequence>
<dbReference type="Proteomes" id="UP001281147">
    <property type="component" value="Unassembled WGS sequence"/>
</dbReference>
<organism evidence="1 2">
    <name type="scientific">Vermiconidia calcicola</name>
    <dbReference type="NCBI Taxonomy" id="1690605"/>
    <lineage>
        <taxon>Eukaryota</taxon>
        <taxon>Fungi</taxon>
        <taxon>Dikarya</taxon>
        <taxon>Ascomycota</taxon>
        <taxon>Pezizomycotina</taxon>
        <taxon>Dothideomycetes</taxon>
        <taxon>Dothideomycetidae</taxon>
        <taxon>Mycosphaerellales</taxon>
        <taxon>Extremaceae</taxon>
        <taxon>Vermiconidia</taxon>
    </lineage>
</organism>
<name>A0ACC3MWF4_9PEZI</name>
<evidence type="ECO:0000313" key="1">
    <source>
        <dbReference type="EMBL" id="KAK3705113.1"/>
    </source>
</evidence>
<proteinExistence type="predicted"/>
<evidence type="ECO:0000313" key="2">
    <source>
        <dbReference type="Proteomes" id="UP001281147"/>
    </source>
</evidence>
<dbReference type="EMBL" id="JAUTXU010000132">
    <property type="protein sequence ID" value="KAK3705113.1"/>
    <property type="molecule type" value="Genomic_DNA"/>
</dbReference>
<comment type="caution">
    <text evidence="1">The sequence shown here is derived from an EMBL/GenBank/DDBJ whole genome shotgun (WGS) entry which is preliminary data.</text>
</comment>
<protein>
    <submittedName>
        <fullName evidence="1">Uncharacterized protein</fullName>
    </submittedName>
</protein>
<gene>
    <name evidence="1" type="ORF">LTR37_013480</name>
</gene>